<evidence type="ECO:0000313" key="2">
    <source>
        <dbReference type="Proteomes" id="UP000425960"/>
    </source>
</evidence>
<dbReference type="KEGG" id="dov:DSCO28_13470"/>
<evidence type="ECO:0000313" key="1">
    <source>
        <dbReference type="EMBL" id="BBO80781.1"/>
    </source>
</evidence>
<dbReference type="EMBL" id="AP021876">
    <property type="protein sequence ID" value="BBO80781.1"/>
    <property type="molecule type" value="Genomic_DNA"/>
</dbReference>
<sequence length="121" mass="14141">MTETQKSPSNGPTKGRDFFIEMAKHPRSRVIMANTSDTYMMADITRQGDIIISRLRDELMRSITIEDFTRYMDEYYKIIFGLEDHLQLIGSKVGIDYRPSRTYKSMKKKNNQDSMNTPTET</sequence>
<protein>
    <submittedName>
        <fullName evidence="1">Uncharacterized protein</fullName>
    </submittedName>
</protein>
<accession>A0A5K7ZIS3</accession>
<reference evidence="1 2" key="1">
    <citation type="submission" date="2019-11" db="EMBL/GenBank/DDBJ databases">
        <title>Comparative genomics of hydrocarbon-degrading Desulfosarcina strains.</title>
        <authorList>
            <person name="Watanabe M."/>
            <person name="Kojima H."/>
            <person name="Fukui M."/>
        </authorList>
    </citation>
    <scope>NUCLEOTIDE SEQUENCE [LARGE SCALE GENOMIC DNA]</scope>
    <source>
        <strain evidence="1 2">28bB2T</strain>
    </source>
</reference>
<proteinExistence type="predicted"/>
<dbReference type="AlphaFoldDB" id="A0A5K7ZIS3"/>
<gene>
    <name evidence="1" type="ORF">DSCO28_13470</name>
</gene>
<name>A0A5K7ZIS3_9BACT</name>
<dbReference type="Proteomes" id="UP000425960">
    <property type="component" value="Chromosome"/>
</dbReference>
<organism evidence="1 2">
    <name type="scientific">Desulfosarcina ovata subsp. sediminis</name>
    <dbReference type="NCBI Taxonomy" id="885957"/>
    <lineage>
        <taxon>Bacteria</taxon>
        <taxon>Pseudomonadati</taxon>
        <taxon>Thermodesulfobacteriota</taxon>
        <taxon>Desulfobacteria</taxon>
        <taxon>Desulfobacterales</taxon>
        <taxon>Desulfosarcinaceae</taxon>
        <taxon>Desulfosarcina</taxon>
    </lineage>
</organism>